<dbReference type="AlphaFoldDB" id="E9FZP3"/>
<dbReference type="Proteomes" id="UP000000305">
    <property type="component" value="Unassembled WGS sequence"/>
</dbReference>
<sequence length="95" mass="10457">MYGTQAFGNEFNLSFSILSWEQFRPIIQSQPVAKGSAPRESSSLEKPVDMATANLGKWHEAATGIAIFGSTQVYVLSGDDLDWAELKLKPTNIHN</sequence>
<accession>E9FZP3</accession>
<dbReference type="InParanoid" id="E9FZP3"/>
<protein>
    <submittedName>
        <fullName evidence="1">Uncharacterized protein</fullName>
    </submittedName>
</protein>
<dbReference type="EMBL" id="GL732528">
    <property type="protein sequence ID" value="EFX87092.1"/>
    <property type="molecule type" value="Genomic_DNA"/>
</dbReference>
<reference evidence="1 2" key="1">
    <citation type="journal article" date="2011" name="Science">
        <title>The ecoresponsive genome of Daphnia pulex.</title>
        <authorList>
            <person name="Colbourne J.K."/>
            <person name="Pfrender M.E."/>
            <person name="Gilbert D."/>
            <person name="Thomas W.K."/>
            <person name="Tucker A."/>
            <person name="Oakley T.H."/>
            <person name="Tokishita S."/>
            <person name="Aerts A."/>
            <person name="Arnold G.J."/>
            <person name="Basu M.K."/>
            <person name="Bauer D.J."/>
            <person name="Caceres C.E."/>
            <person name="Carmel L."/>
            <person name="Casola C."/>
            <person name="Choi J.H."/>
            <person name="Detter J.C."/>
            <person name="Dong Q."/>
            <person name="Dusheyko S."/>
            <person name="Eads B.D."/>
            <person name="Frohlich T."/>
            <person name="Geiler-Samerotte K.A."/>
            <person name="Gerlach D."/>
            <person name="Hatcher P."/>
            <person name="Jogdeo S."/>
            <person name="Krijgsveld J."/>
            <person name="Kriventseva E.V."/>
            <person name="Kultz D."/>
            <person name="Laforsch C."/>
            <person name="Lindquist E."/>
            <person name="Lopez J."/>
            <person name="Manak J.R."/>
            <person name="Muller J."/>
            <person name="Pangilinan J."/>
            <person name="Patwardhan R.P."/>
            <person name="Pitluck S."/>
            <person name="Pritham E.J."/>
            <person name="Rechtsteiner A."/>
            <person name="Rho M."/>
            <person name="Rogozin I.B."/>
            <person name="Sakarya O."/>
            <person name="Salamov A."/>
            <person name="Schaack S."/>
            <person name="Shapiro H."/>
            <person name="Shiga Y."/>
            <person name="Skalitzky C."/>
            <person name="Smith Z."/>
            <person name="Souvorov A."/>
            <person name="Sung W."/>
            <person name="Tang Z."/>
            <person name="Tsuchiya D."/>
            <person name="Tu H."/>
            <person name="Vos H."/>
            <person name="Wang M."/>
            <person name="Wolf Y.I."/>
            <person name="Yamagata H."/>
            <person name="Yamada T."/>
            <person name="Ye Y."/>
            <person name="Shaw J.R."/>
            <person name="Andrews J."/>
            <person name="Crease T.J."/>
            <person name="Tang H."/>
            <person name="Lucas S.M."/>
            <person name="Robertson H.M."/>
            <person name="Bork P."/>
            <person name="Koonin E.V."/>
            <person name="Zdobnov E.M."/>
            <person name="Grigoriev I.V."/>
            <person name="Lynch M."/>
            <person name="Boore J.L."/>
        </authorList>
    </citation>
    <scope>NUCLEOTIDE SEQUENCE [LARGE SCALE GENOMIC DNA]</scope>
</reference>
<organism evidence="1 2">
    <name type="scientific">Daphnia pulex</name>
    <name type="common">Water flea</name>
    <dbReference type="NCBI Taxonomy" id="6669"/>
    <lineage>
        <taxon>Eukaryota</taxon>
        <taxon>Metazoa</taxon>
        <taxon>Ecdysozoa</taxon>
        <taxon>Arthropoda</taxon>
        <taxon>Crustacea</taxon>
        <taxon>Branchiopoda</taxon>
        <taxon>Diplostraca</taxon>
        <taxon>Cladocera</taxon>
        <taxon>Anomopoda</taxon>
        <taxon>Daphniidae</taxon>
        <taxon>Daphnia</taxon>
    </lineage>
</organism>
<name>E9FZP3_DAPPU</name>
<gene>
    <name evidence="1" type="ORF">DAPPUDRAFT_236014</name>
</gene>
<evidence type="ECO:0000313" key="1">
    <source>
        <dbReference type="EMBL" id="EFX87092.1"/>
    </source>
</evidence>
<dbReference type="HOGENOM" id="CLU_2374915_0_0_1"/>
<dbReference type="KEGG" id="dpx:DAPPUDRAFT_236014"/>
<keyword evidence="2" id="KW-1185">Reference proteome</keyword>
<proteinExistence type="predicted"/>
<evidence type="ECO:0000313" key="2">
    <source>
        <dbReference type="Proteomes" id="UP000000305"/>
    </source>
</evidence>